<comment type="similarity">
    <text evidence="2 11 12">Belongs to the ATPase A chain family.</text>
</comment>
<feature type="transmembrane region" description="Helical" evidence="11">
    <location>
        <begin position="82"/>
        <end position="101"/>
    </location>
</feature>
<dbReference type="InterPro" id="IPR035908">
    <property type="entry name" value="F0_ATP_A_sf"/>
</dbReference>
<evidence type="ECO:0000256" key="1">
    <source>
        <dbReference type="ARBA" id="ARBA00004141"/>
    </source>
</evidence>
<evidence type="ECO:0000256" key="11">
    <source>
        <dbReference type="HAMAP-Rule" id="MF_01393"/>
    </source>
</evidence>
<evidence type="ECO:0000256" key="2">
    <source>
        <dbReference type="ARBA" id="ARBA00006810"/>
    </source>
</evidence>
<dbReference type="RefSeq" id="WP_120190553.1">
    <property type="nucleotide sequence ID" value="NZ_MCHY01000009.1"/>
</dbReference>
<dbReference type="Pfam" id="PF00119">
    <property type="entry name" value="ATP-synt_A"/>
    <property type="match status" value="1"/>
</dbReference>
<keyword evidence="4 11" id="KW-0138">CF(0)</keyword>
<protein>
    <recommendedName>
        <fullName evidence="11 12">ATP synthase subunit a</fullName>
    </recommendedName>
    <alternativeName>
        <fullName evidence="11">ATP synthase F0 sector subunit a</fullName>
    </alternativeName>
    <alternativeName>
        <fullName evidence="11">F-ATPase subunit 6</fullName>
    </alternativeName>
</protein>
<dbReference type="NCBIfam" id="TIGR01131">
    <property type="entry name" value="ATP_synt_6_or_A"/>
    <property type="match status" value="1"/>
</dbReference>
<dbReference type="CDD" id="cd00310">
    <property type="entry name" value="ATP-synt_Fo_a_6"/>
    <property type="match status" value="1"/>
</dbReference>
<keyword evidence="14" id="KW-1185">Reference proteome</keyword>
<dbReference type="GO" id="GO:0045259">
    <property type="term" value="C:proton-transporting ATP synthase complex"/>
    <property type="evidence" value="ECO:0007669"/>
    <property type="project" value="UniProtKB-KW"/>
</dbReference>
<comment type="function">
    <text evidence="11 12">Key component of the proton channel; it plays a direct role in the translocation of protons across the membrane.</text>
</comment>
<evidence type="ECO:0000313" key="13">
    <source>
        <dbReference type="EMBL" id="RKD23063.1"/>
    </source>
</evidence>
<sequence>MDTSAAMGRLFGLDFNLAIVLTTTASAIIVFLIARAGAAAAISSVNSAAHAPRGAQNFMEWVIEFVRNVIGSTMDMKKGERYLGLGVTIILYIFVSNMIGLPLTFVAGNEVWWTTPTADPHVTLSLSVAMIILTQIFGLRDLGVGGYLKSYLQPQAWMVPLNIIEQFASALTLGMRLFGNMFAGGLLLGLLASAVYSGPFAMIGAAVPMIVWEMFSIFVGAIQSFVFLILTMVYISHRIAVDH</sequence>
<evidence type="ECO:0000256" key="4">
    <source>
        <dbReference type="ARBA" id="ARBA00022547"/>
    </source>
</evidence>
<feature type="transmembrane region" description="Helical" evidence="11">
    <location>
        <begin position="210"/>
        <end position="235"/>
    </location>
</feature>
<dbReference type="GO" id="GO:0046933">
    <property type="term" value="F:proton-transporting ATP synthase activity, rotational mechanism"/>
    <property type="evidence" value="ECO:0007669"/>
    <property type="project" value="UniProtKB-UniRule"/>
</dbReference>
<feature type="transmembrane region" description="Helical" evidence="11">
    <location>
        <begin position="177"/>
        <end position="198"/>
    </location>
</feature>
<comment type="subcellular location">
    <subcellularLocation>
        <location evidence="11 12">Cell membrane</location>
        <topology evidence="11 12">Multi-pass membrane protein</topology>
    </subcellularLocation>
    <subcellularLocation>
        <location evidence="1">Membrane</location>
        <topology evidence="1">Multi-pass membrane protein</topology>
    </subcellularLocation>
</comment>
<dbReference type="InterPro" id="IPR045082">
    <property type="entry name" value="ATP_syn_F0_a_bact/chloroplast"/>
</dbReference>
<feature type="transmembrane region" description="Helical" evidence="11">
    <location>
        <begin position="15"/>
        <end position="34"/>
    </location>
</feature>
<keyword evidence="6 11" id="KW-0375">Hydrogen ion transport</keyword>
<name>A0A419SH18_9BACL</name>
<dbReference type="InterPro" id="IPR023011">
    <property type="entry name" value="ATP_synth_F0_asu_AS"/>
</dbReference>
<dbReference type="PROSITE" id="PS00449">
    <property type="entry name" value="ATPASE_A"/>
    <property type="match status" value="1"/>
</dbReference>
<keyword evidence="10 11" id="KW-0066">ATP synthesis</keyword>
<evidence type="ECO:0000256" key="6">
    <source>
        <dbReference type="ARBA" id="ARBA00022781"/>
    </source>
</evidence>
<accession>A0A419SH18</accession>
<keyword evidence="7 11" id="KW-1133">Transmembrane helix</keyword>
<comment type="caution">
    <text evidence="13">The sequence shown here is derived from an EMBL/GenBank/DDBJ whole genome shotgun (WGS) entry which is preliminary data.</text>
</comment>
<feature type="transmembrane region" description="Helical" evidence="11">
    <location>
        <begin position="121"/>
        <end position="139"/>
    </location>
</feature>
<evidence type="ECO:0000256" key="7">
    <source>
        <dbReference type="ARBA" id="ARBA00022989"/>
    </source>
</evidence>
<dbReference type="PANTHER" id="PTHR42823">
    <property type="entry name" value="ATP SYNTHASE SUBUNIT A, CHLOROPLASTIC"/>
    <property type="match status" value="1"/>
</dbReference>
<organism evidence="13 14">
    <name type="scientific">Ammoniphilus oxalaticus</name>
    <dbReference type="NCBI Taxonomy" id="66863"/>
    <lineage>
        <taxon>Bacteria</taxon>
        <taxon>Bacillati</taxon>
        <taxon>Bacillota</taxon>
        <taxon>Bacilli</taxon>
        <taxon>Bacillales</taxon>
        <taxon>Paenibacillaceae</taxon>
        <taxon>Aneurinibacillus group</taxon>
        <taxon>Ammoniphilus</taxon>
    </lineage>
</organism>
<evidence type="ECO:0000256" key="3">
    <source>
        <dbReference type="ARBA" id="ARBA00022448"/>
    </source>
</evidence>
<proteinExistence type="inferred from homology"/>
<dbReference type="EMBL" id="MCHY01000009">
    <property type="protein sequence ID" value="RKD23063.1"/>
    <property type="molecule type" value="Genomic_DNA"/>
</dbReference>
<keyword evidence="3 11" id="KW-0813">Transport</keyword>
<evidence type="ECO:0000256" key="5">
    <source>
        <dbReference type="ARBA" id="ARBA00022692"/>
    </source>
</evidence>
<evidence type="ECO:0000256" key="10">
    <source>
        <dbReference type="ARBA" id="ARBA00023310"/>
    </source>
</evidence>
<evidence type="ECO:0000256" key="8">
    <source>
        <dbReference type="ARBA" id="ARBA00023065"/>
    </source>
</evidence>
<dbReference type="Proteomes" id="UP000284219">
    <property type="component" value="Unassembled WGS sequence"/>
</dbReference>
<dbReference type="GO" id="GO:0005886">
    <property type="term" value="C:plasma membrane"/>
    <property type="evidence" value="ECO:0007669"/>
    <property type="project" value="UniProtKB-SubCell"/>
</dbReference>
<evidence type="ECO:0000256" key="12">
    <source>
        <dbReference type="RuleBase" id="RU000483"/>
    </source>
</evidence>
<dbReference type="SUPFAM" id="SSF81336">
    <property type="entry name" value="F1F0 ATP synthase subunit A"/>
    <property type="match status" value="1"/>
</dbReference>
<dbReference type="OrthoDB" id="9789241at2"/>
<keyword evidence="5 11" id="KW-0812">Transmembrane</keyword>
<reference evidence="13 14" key="1">
    <citation type="submission" date="2016-08" db="EMBL/GenBank/DDBJ databases">
        <title>Novel Firmicute Genomes.</title>
        <authorList>
            <person name="Poppleton D.I."/>
            <person name="Gribaldo S."/>
        </authorList>
    </citation>
    <scope>NUCLEOTIDE SEQUENCE [LARGE SCALE GENOMIC DNA]</scope>
    <source>
        <strain evidence="13 14">RAOx-1</strain>
    </source>
</reference>
<dbReference type="PRINTS" id="PR00123">
    <property type="entry name" value="ATPASEA"/>
</dbReference>
<dbReference type="GO" id="GO:0042777">
    <property type="term" value="P:proton motive force-driven plasma membrane ATP synthesis"/>
    <property type="evidence" value="ECO:0007669"/>
    <property type="project" value="TreeGrafter"/>
</dbReference>
<keyword evidence="11" id="KW-1003">Cell membrane</keyword>
<dbReference type="InterPro" id="IPR000568">
    <property type="entry name" value="ATP_synth_F0_asu"/>
</dbReference>
<dbReference type="HAMAP" id="MF_01393">
    <property type="entry name" value="ATP_synth_a_bact"/>
    <property type="match status" value="1"/>
</dbReference>
<keyword evidence="9 11" id="KW-0472">Membrane</keyword>
<gene>
    <name evidence="11" type="primary">atpB</name>
    <name evidence="13" type="ORF">BEP19_12620</name>
</gene>
<dbReference type="PANTHER" id="PTHR42823:SF3">
    <property type="entry name" value="ATP SYNTHASE SUBUNIT A, CHLOROPLASTIC"/>
    <property type="match status" value="1"/>
</dbReference>
<dbReference type="AlphaFoldDB" id="A0A419SH18"/>
<dbReference type="Gene3D" id="1.20.120.220">
    <property type="entry name" value="ATP synthase, F0 complex, subunit A"/>
    <property type="match status" value="1"/>
</dbReference>
<evidence type="ECO:0000313" key="14">
    <source>
        <dbReference type="Proteomes" id="UP000284219"/>
    </source>
</evidence>
<evidence type="ECO:0000256" key="9">
    <source>
        <dbReference type="ARBA" id="ARBA00023136"/>
    </source>
</evidence>
<keyword evidence="8 11" id="KW-0406">Ion transport</keyword>